<dbReference type="InterPro" id="IPR010897">
    <property type="entry name" value="Spore_II_P"/>
</dbReference>
<dbReference type="OrthoDB" id="1633470at2"/>
<accession>A0A5C8P406</accession>
<keyword evidence="1" id="KW-0472">Membrane</keyword>
<comment type="caution">
    <text evidence="2">The sequence shown here is derived from an EMBL/GenBank/DDBJ whole genome shotgun (WGS) entry which is preliminary data.</text>
</comment>
<dbReference type="NCBIfam" id="TIGR02867">
    <property type="entry name" value="spore_II_P"/>
    <property type="match status" value="1"/>
</dbReference>
<protein>
    <submittedName>
        <fullName evidence="2">Stage II sporulation protein P</fullName>
    </submittedName>
</protein>
<feature type="transmembrane region" description="Helical" evidence="1">
    <location>
        <begin position="21"/>
        <end position="45"/>
    </location>
</feature>
<dbReference type="AlphaFoldDB" id="A0A5C8P406"/>
<organism evidence="2 3">
    <name type="scientific">Cerasibacillus terrae</name>
    <dbReference type="NCBI Taxonomy" id="2498845"/>
    <lineage>
        <taxon>Bacteria</taxon>
        <taxon>Bacillati</taxon>
        <taxon>Bacillota</taxon>
        <taxon>Bacilli</taxon>
        <taxon>Bacillales</taxon>
        <taxon>Bacillaceae</taxon>
        <taxon>Cerasibacillus</taxon>
    </lineage>
</organism>
<dbReference type="Pfam" id="PF07454">
    <property type="entry name" value="SpoIIP"/>
    <property type="match status" value="1"/>
</dbReference>
<reference evidence="2 3" key="1">
    <citation type="submission" date="2019-06" db="EMBL/GenBank/DDBJ databases">
        <title>Cerasibacillus sp. nov., isolated from maize field.</title>
        <authorList>
            <person name="Lin S.-Y."/>
            <person name="Tsai C.-F."/>
            <person name="Young C.-C."/>
        </authorList>
    </citation>
    <scope>NUCLEOTIDE SEQUENCE [LARGE SCALE GENOMIC DNA]</scope>
    <source>
        <strain evidence="2 3">CC-CFT480</strain>
    </source>
</reference>
<keyword evidence="3" id="KW-1185">Reference proteome</keyword>
<proteinExistence type="predicted"/>
<keyword evidence="1" id="KW-0812">Transmembrane</keyword>
<name>A0A5C8P406_9BACI</name>
<evidence type="ECO:0000256" key="1">
    <source>
        <dbReference type="SAM" id="Phobius"/>
    </source>
</evidence>
<sequence>MLKNSRKNKNYQPITQLIRKSSLYFITVFIIFICIGILTTVSPAYRFSSHILTNWTSKVESSTFIYLLGMENKAFKEAYPKDKPMPNLSTTFFELITSIKPNDARSLLRNEIPGFSIYDQQILIAGEGTDFTNLPIESSPPLEDVLEDREAIMDEEMDEGVNEQPDIEGRPSTGKRNVVFIYNTHNRESFLPSLPGVTDPDSAHHHEVNVTKISERIVKSLKKQGIGAVADKTDHMQVLNERGWKYPQSYKASREVVANVLEENKDYKYVFDIHRDSLGRDKTTKKINGKSYAKVMFVVGAEHEKHEKNLKFASELHYILEEKYPGLSRGVYPKKGKGTNGVFNQDLSEQAILIEFGGVENNWDELNRTADALAEVFSEFYWDAEKVSKEKKEGK</sequence>
<evidence type="ECO:0000313" key="3">
    <source>
        <dbReference type="Proteomes" id="UP000321574"/>
    </source>
</evidence>
<dbReference type="EMBL" id="VDUW01000001">
    <property type="protein sequence ID" value="TXL68027.1"/>
    <property type="molecule type" value="Genomic_DNA"/>
</dbReference>
<keyword evidence="1" id="KW-1133">Transmembrane helix</keyword>
<dbReference type="SUPFAM" id="SSF53187">
    <property type="entry name" value="Zn-dependent exopeptidases"/>
    <property type="match status" value="1"/>
</dbReference>
<dbReference type="Proteomes" id="UP000321574">
    <property type="component" value="Unassembled WGS sequence"/>
</dbReference>
<evidence type="ECO:0000313" key="2">
    <source>
        <dbReference type="EMBL" id="TXL68027.1"/>
    </source>
</evidence>
<gene>
    <name evidence="2" type="ORF">FHP05_03135</name>
</gene>